<name>A0A8J7W8T2_9EURY</name>
<dbReference type="Pfam" id="PF06245">
    <property type="entry name" value="DUF1015"/>
    <property type="match status" value="1"/>
</dbReference>
<dbReference type="Proteomes" id="UP000730161">
    <property type="component" value="Unassembled WGS sequence"/>
</dbReference>
<dbReference type="InterPro" id="IPR008323">
    <property type="entry name" value="UCP033563"/>
</dbReference>
<gene>
    <name evidence="1" type="ORF">RJ53_10300</name>
</gene>
<organism evidence="1 2">
    <name type="scientific">Methanocalculus chunghsingensis</name>
    <dbReference type="NCBI Taxonomy" id="156457"/>
    <lineage>
        <taxon>Archaea</taxon>
        <taxon>Methanobacteriati</taxon>
        <taxon>Methanobacteriota</taxon>
        <taxon>Stenosarchaea group</taxon>
        <taxon>Methanomicrobia</taxon>
        <taxon>Methanomicrobiales</taxon>
        <taxon>Methanocalculaceae</taxon>
        <taxon>Methanocalculus</taxon>
    </lineage>
</organism>
<reference evidence="1" key="1">
    <citation type="submission" date="2014-12" db="EMBL/GenBank/DDBJ databases">
        <authorList>
            <person name="Huang H.-H."/>
            <person name="Chen S.-C."/>
            <person name="Lai M.-C."/>
        </authorList>
    </citation>
    <scope>NUCLEOTIDE SEQUENCE</scope>
    <source>
        <strain evidence="1">K1F9705b</strain>
    </source>
</reference>
<dbReference type="AlphaFoldDB" id="A0A8J7W8T2"/>
<protein>
    <recommendedName>
        <fullName evidence="3">DUF1015 domain-containing protein</fullName>
    </recommendedName>
</protein>
<sequence>MVAIYPFTALRPAPEESAYVPSVPYDVVSAEEAAACIADNPKSFLRVIRSDAELPDTPCYDEAVYELARAVFIEMQEKGLFEKDAEESYSVYQVEDEGEIFTGLVACVGVSEYQNRVVRRHELTRYDKEEDRTRHIDAVNANTGQVFLLYRDPGGIQKYIEDAVAGEPIAETTTVSGSIHRIYPIREPAMIREITTLFANVPSLYIADGHHRAKSAVNVAERRKERGDLTEEATRFMGVLFAHDSVLIHGYSRLMKDLNGMTAEEFLAQLTTVFTVREIFSPDLHASTIPPMAGDSDRYCMHLYLAGRFYELSHPIDPATDAIGRLDVSLLQEKVLSPLLGIHDPRGDARLDFMGGAAPIADLIARVDSGEYAAAILMQPIDVNDICAIADEDGIMPPKSTWFEPKLLSGLVVHLLD</sequence>
<comment type="caution">
    <text evidence="1">The sequence shown here is derived from an EMBL/GenBank/DDBJ whole genome shotgun (WGS) entry which is preliminary data.</text>
</comment>
<evidence type="ECO:0000313" key="1">
    <source>
        <dbReference type="EMBL" id="MBR1369846.1"/>
    </source>
</evidence>
<accession>A0A8J7W8T2</accession>
<dbReference type="PIRSF" id="PIRSF033563">
    <property type="entry name" value="UCP033563"/>
    <property type="match status" value="1"/>
</dbReference>
<proteinExistence type="predicted"/>
<keyword evidence="2" id="KW-1185">Reference proteome</keyword>
<evidence type="ECO:0008006" key="3">
    <source>
        <dbReference type="Google" id="ProtNLM"/>
    </source>
</evidence>
<dbReference type="EMBL" id="JWHL01000021">
    <property type="protein sequence ID" value="MBR1369846.1"/>
    <property type="molecule type" value="Genomic_DNA"/>
</dbReference>
<dbReference type="OrthoDB" id="109793at2157"/>
<dbReference type="PANTHER" id="PTHR36454">
    <property type="entry name" value="LMO2823 PROTEIN"/>
    <property type="match status" value="1"/>
</dbReference>
<dbReference type="PANTHER" id="PTHR36454:SF1">
    <property type="entry name" value="DUF1015 DOMAIN-CONTAINING PROTEIN"/>
    <property type="match status" value="1"/>
</dbReference>
<evidence type="ECO:0000313" key="2">
    <source>
        <dbReference type="Proteomes" id="UP000730161"/>
    </source>
</evidence>
<dbReference type="RefSeq" id="WP_211531597.1">
    <property type="nucleotide sequence ID" value="NZ_JWHL01000021.1"/>
</dbReference>